<dbReference type="SMART" id="SM00181">
    <property type="entry name" value="EGF"/>
    <property type="match status" value="2"/>
</dbReference>
<evidence type="ECO:0000256" key="3">
    <source>
        <dbReference type="ARBA" id="ARBA00023157"/>
    </source>
</evidence>
<dbReference type="InterPro" id="IPR051022">
    <property type="entry name" value="Notch_Cell-Fate_Det"/>
</dbReference>
<protein>
    <submittedName>
        <fullName evidence="7">Oidioi.mRNA.OKI2018_I69.chr1.g160.t1.cds</fullName>
    </submittedName>
</protein>
<dbReference type="PROSITE" id="PS50026">
    <property type="entry name" value="EGF_3"/>
    <property type="match status" value="1"/>
</dbReference>
<evidence type="ECO:0000256" key="1">
    <source>
        <dbReference type="ARBA" id="ARBA00022536"/>
    </source>
</evidence>
<keyword evidence="3 4" id="KW-1015">Disulfide bond</keyword>
<evidence type="ECO:0000259" key="6">
    <source>
        <dbReference type="PROSITE" id="PS50026"/>
    </source>
</evidence>
<dbReference type="Gene3D" id="3.10.100.10">
    <property type="entry name" value="Mannose-Binding Protein A, subunit A"/>
    <property type="match status" value="1"/>
</dbReference>
<dbReference type="PROSITE" id="PS00022">
    <property type="entry name" value="EGF_1"/>
    <property type="match status" value="1"/>
</dbReference>
<keyword evidence="8" id="KW-1185">Reference proteome</keyword>
<feature type="region of interest" description="Disordered" evidence="5">
    <location>
        <begin position="1"/>
        <end position="60"/>
    </location>
</feature>
<evidence type="ECO:0000256" key="4">
    <source>
        <dbReference type="PROSITE-ProRule" id="PRU00076"/>
    </source>
</evidence>
<dbReference type="PROSITE" id="PS01186">
    <property type="entry name" value="EGF_2"/>
    <property type="match status" value="1"/>
</dbReference>
<evidence type="ECO:0000256" key="5">
    <source>
        <dbReference type="SAM" id="MobiDB-lite"/>
    </source>
</evidence>
<evidence type="ECO:0000256" key="2">
    <source>
        <dbReference type="ARBA" id="ARBA00022737"/>
    </source>
</evidence>
<gene>
    <name evidence="7" type="ORF">OKIOD_LOCUS8925</name>
</gene>
<evidence type="ECO:0000313" key="7">
    <source>
        <dbReference type="EMBL" id="CAG5102139.1"/>
    </source>
</evidence>
<organism evidence="7 8">
    <name type="scientific">Oikopleura dioica</name>
    <name type="common">Tunicate</name>
    <dbReference type="NCBI Taxonomy" id="34765"/>
    <lineage>
        <taxon>Eukaryota</taxon>
        <taxon>Metazoa</taxon>
        <taxon>Chordata</taxon>
        <taxon>Tunicata</taxon>
        <taxon>Appendicularia</taxon>
        <taxon>Copelata</taxon>
        <taxon>Oikopleuridae</taxon>
        <taxon>Oikopleura</taxon>
    </lineage>
</organism>
<dbReference type="InterPro" id="IPR016186">
    <property type="entry name" value="C-type_lectin-like/link_sf"/>
</dbReference>
<accession>A0ABN7SJH2</accession>
<dbReference type="InterPro" id="IPR016187">
    <property type="entry name" value="CTDL_fold"/>
</dbReference>
<dbReference type="Gene3D" id="2.10.25.10">
    <property type="entry name" value="Laminin"/>
    <property type="match status" value="1"/>
</dbReference>
<keyword evidence="2" id="KW-0677">Repeat</keyword>
<feature type="disulfide bond" evidence="4">
    <location>
        <begin position="274"/>
        <end position="283"/>
    </location>
</feature>
<sequence length="542" mass="62142">MVPEIPDVLETEQTEISTENPLSPLVSTAKIPFTSPEKTTSTVIPEEEKTEKAETSSTDQIVPLSSTTEQLLPVTTTAHHKTPPIPTTKSTCEPKLWFVPHYEEDLHFYAMERICNFEALEFENTVGYVSFFRNETEFEDYRRMTPLRKEYLGYKQRTGDNAVWFNADGSPATFTYWDDFLSMEQPDNVNEICVQAGYIDGIYFSGRRWHDVDCENTGYCGDALFSCRLETICPDSEVTTTTKQPTTTENPCDQKLCLNGGSPLIDGDNCECSCPDGYSGQVCQETPCLPDPCNQHGQCLTIGSDYKCNCYGDITETSTADQINTPITITQTSCEPKLWFVPRYDENLHFSAMERECFLEALQFDDTVGYVAFFRNEIEFEDYRRTTTLRKEYLGYKQKSGNNDVWFNADGSPATFLYWDDTPFMKQPDNVNEICAQAGFTDAKIETVDRQNNKQWVWVYDAGEMIELGNNGTMWRMVPHPNKPETFQIHVNDKWSIKDGNERSALKIKYNTFDGYDLLIASYISKPESEKMEDDIWLWTFQ</sequence>
<feature type="domain" description="EGF-like" evidence="6">
    <location>
        <begin position="248"/>
        <end position="284"/>
    </location>
</feature>
<reference evidence="7 8" key="1">
    <citation type="submission" date="2021-04" db="EMBL/GenBank/DDBJ databases">
        <authorList>
            <person name="Bliznina A."/>
        </authorList>
    </citation>
    <scope>NUCLEOTIDE SEQUENCE [LARGE SCALE GENOMIC DNA]</scope>
</reference>
<dbReference type="Proteomes" id="UP001158576">
    <property type="component" value="Chromosome 1"/>
</dbReference>
<evidence type="ECO:0000313" key="8">
    <source>
        <dbReference type="Proteomes" id="UP001158576"/>
    </source>
</evidence>
<proteinExistence type="predicted"/>
<keyword evidence="1 4" id="KW-0245">EGF-like domain</keyword>
<dbReference type="PANTHER" id="PTHR24049">
    <property type="entry name" value="CRUMBS FAMILY MEMBER"/>
    <property type="match status" value="1"/>
</dbReference>
<dbReference type="SUPFAM" id="SSF56436">
    <property type="entry name" value="C-type lectin-like"/>
    <property type="match status" value="1"/>
</dbReference>
<name>A0ABN7SJH2_OIKDI</name>
<comment type="caution">
    <text evidence="4">Lacks conserved residue(s) required for the propagation of feature annotation.</text>
</comment>
<dbReference type="EMBL" id="OU015566">
    <property type="protein sequence ID" value="CAG5102139.1"/>
    <property type="molecule type" value="Genomic_DNA"/>
</dbReference>
<dbReference type="InterPro" id="IPR000742">
    <property type="entry name" value="EGF"/>
</dbReference>